<evidence type="ECO:0000259" key="8">
    <source>
        <dbReference type="PROSITE" id="PS50928"/>
    </source>
</evidence>
<evidence type="ECO:0000256" key="2">
    <source>
        <dbReference type="ARBA" id="ARBA00022448"/>
    </source>
</evidence>
<evidence type="ECO:0000256" key="7">
    <source>
        <dbReference type="RuleBase" id="RU363032"/>
    </source>
</evidence>
<organism evidence="9 10">
    <name type="scientific">Deinococcus puniceus</name>
    <dbReference type="NCBI Taxonomy" id="1182568"/>
    <lineage>
        <taxon>Bacteria</taxon>
        <taxon>Thermotogati</taxon>
        <taxon>Deinococcota</taxon>
        <taxon>Deinococci</taxon>
        <taxon>Deinococcales</taxon>
        <taxon>Deinococcaceae</taxon>
        <taxon>Deinococcus</taxon>
    </lineage>
</organism>
<evidence type="ECO:0000256" key="4">
    <source>
        <dbReference type="ARBA" id="ARBA00022692"/>
    </source>
</evidence>
<dbReference type="PATRIC" id="fig|1182568.3.peg.1820"/>
<evidence type="ECO:0000256" key="1">
    <source>
        <dbReference type="ARBA" id="ARBA00004651"/>
    </source>
</evidence>
<dbReference type="PANTHER" id="PTHR43744:SF3">
    <property type="entry name" value="LACTOSE TRANSPORT SYSTEM PERMEASE PROTEIN LACG"/>
    <property type="match status" value="1"/>
</dbReference>
<feature type="transmembrane region" description="Helical" evidence="7">
    <location>
        <begin position="281"/>
        <end position="300"/>
    </location>
</feature>
<dbReference type="EMBL" id="CP011387">
    <property type="protein sequence ID" value="ANE43850.1"/>
    <property type="molecule type" value="Genomic_DNA"/>
</dbReference>
<dbReference type="RefSeq" id="WP_064014918.1">
    <property type="nucleotide sequence ID" value="NZ_CP011387.1"/>
</dbReference>
<comment type="similarity">
    <text evidence="7">Belongs to the binding-protein-dependent transport system permease family.</text>
</comment>
<evidence type="ECO:0000256" key="5">
    <source>
        <dbReference type="ARBA" id="ARBA00022989"/>
    </source>
</evidence>
<feature type="domain" description="ABC transmembrane type-1" evidence="8">
    <location>
        <begin position="101"/>
        <end position="300"/>
    </location>
</feature>
<dbReference type="Gene3D" id="1.10.3720.10">
    <property type="entry name" value="MetI-like"/>
    <property type="match status" value="1"/>
</dbReference>
<accession>A0A172TA07</accession>
<dbReference type="SUPFAM" id="SSF161098">
    <property type="entry name" value="MetI-like"/>
    <property type="match status" value="1"/>
</dbReference>
<keyword evidence="10" id="KW-1185">Reference proteome</keyword>
<dbReference type="PANTHER" id="PTHR43744">
    <property type="entry name" value="ABC TRANSPORTER PERMEASE PROTEIN MG189-RELATED-RELATED"/>
    <property type="match status" value="1"/>
</dbReference>
<keyword evidence="2 7" id="KW-0813">Transport</keyword>
<feature type="transmembrane region" description="Helical" evidence="7">
    <location>
        <begin position="175"/>
        <end position="196"/>
    </location>
</feature>
<keyword evidence="4 7" id="KW-0812">Transmembrane</keyword>
<dbReference type="CDD" id="cd06261">
    <property type="entry name" value="TM_PBP2"/>
    <property type="match status" value="1"/>
</dbReference>
<sequence length="314" mass="34678">MLEQPATTSPQRRAATAQETAHVASGLRSRRKRKNLLLNGLAYLVLCIIALIMLYPFYWTLITSFEPTGNIYQAKLWPSGWSIKNYVEVFQGTTVPFWRMALNSVVICTLGVVFTVGFAALAAYPLAKMQFPGRDLIFYAILTLMVLPNEAGLIVNYSTTVNLGLLRQDNPILNVLAQYAAVVLPGLASIVGLFLIRQAYLGVPMELIEAARIDGAKELTIWRRVMLPLALPTIVAFSILEFVAYWNSFLWARIVLRDKELLPLSAGLLELSGTFSTNSRAVMAGAVLTIIPILIVFAFGQKYFMKGIEGAVKG</sequence>
<dbReference type="Pfam" id="PF00528">
    <property type="entry name" value="BPD_transp_1"/>
    <property type="match status" value="1"/>
</dbReference>
<keyword evidence="3" id="KW-1003">Cell membrane</keyword>
<dbReference type="STRING" id="1182568.SU48_08755"/>
<evidence type="ECO:0000313" key="10">
    <source>
        <dbReference type="Proteomes" id="UP000077363"/>
    </source>
</evidence>
<dbReference type="GO" id="GO:0055085">
    <property type="term" value="P:transmembrane transport"/>
    <property type="evidence" value="ECO:0007669"/>
    <property type="project" value="InterPro"/>
</dbReference>
<evidence type="ECO:0000313" key="9">
    <source>
        <dbReference type="EMBL" id="ANE43850.1"/>
    </source>
</evidence>
<comment type="subcellular location">
    <subcellularLocation>
        <location evidence="1 7">Cell membrane</location>
        <topology evidence="1 7">Multi-pass membrane protein</topology>
    </subcellularLocation>
</comment>
<dbReference type="Proteomes" id="UP000077363">
    <property type="component" value="Chromosome"/>
</dbReference>
<protein>
    <submittedName>
        <fullName evidence="9">ABC transporter permease</fullName>
    </submittedName>
</protein>
<evidence type="ECO:0000256" key="6">
    <source>
        <dbReference type="ARBA" id="ARBA00023136"/>
    </source>
</evidence>
<dbReference type="GO" id="GO:0005886">
    <property type="term" value="C:plasma membrane"/>
    <property type="evidence" value="ECO:0007669"/>
    <property type="project" value="UniProtKB-SubCell"/>
</dbReference>
<gene>
    <name evidence="9" type="ORF">SU48_08755</name>
</gene>
<feature type="transmembrane region" description="Helical" evidence="7">
    <location>
        <begin position="100"/>
        <end position="124"/>
    </location>
</feature>
<dbReference type="KEGG" id="dpu:SU48_08755"/>
<feature type="transmembrane region" description="Helical" evidence="7">
    <location>
        <begin position="225"/>
        <end position="246"/>
    </location>
</feature>
<feature type="transmembrane region" description="Helical" evidence="7">
    <location>
        <begin position="36"/>
        <end position="58"/>
    </location>
</feature>
<feature type="transmembrane region" description="Helical" evidence="7">
    <location>
        <begin position="136"/>
        <end position="155"/>
    </location>
</feature>
<name>A0A172TA07_9DEIO</name>
<reference evidence="9 10" key="1">
    <citation type="submission" date="2015-01" db="EMBL/GenBank/DDBJ databases">
        <title>Deinococcus puniceus/DY1/ whole genome sequencing.</title>
        <authorList>
            <person name="Kim M.K."/>
            <person name="Srinivasan S."/>
            <person name="Lee J.-J."/>
        </authorList>
    </citation>
    <scope>NUCLEOTIDE SEQUENCE [LARGE SCALE GENOMIC DNA]</scope>
    <source>
        <strain evidence="9 10">DY1</strain>
    </source>
</reference>
<dbReference type="InterPro" id="IPR035906">
    <property type="entry name" value="MetI-like_sf"/>
</dbReference>
<dbReference type="OrthoDB" id="9771544at2"/>
<keyword evidence="6 7" id="KW-0472">Membrane</keyword>
<dbReference type="AlphaFoldDB" id="A0A172TA07"/>
<proteinExistence type="inferred from homology"/>
<dbReference type="PROSITE" id="PS50928">
    <property type="entry name" value="ABC_TM1"/>
    <property type="match status" value="1"/>
</dbReference>
<dbReference type="InterPro" id="IPR000515">
    <property type="entry name" value="MetI-like"/>
</dbReference>
<evidence type="ECO:0000256" key="3">
    <source>
        <dbReference type="ARBA" id="ARBA00022475"/>
    </source>
</evidence>
<keyword evidence="5 7" id="KW-1133">Transmembrane helix</keyword>